<evidence type="ECO:0000313" key="4">
    <source>
        <dbReference type="Proteomes" id="UP000276542"/>
    </source>
</evidence>
<sequence length="234" mass="24651">MAGEIKYEKKTVQTVRGTEGVIVSKLAKDGWELVDQETGRIKATPNFRRPKKPVNMLLVGGGIAAAVLLVAVIGIGSALGGDDKKTDGVKPEPTAVSASESPSEEPAKAPTKITVDELLDRLNSPSTSGIKTGDRFEVIGEMIASDIWGVGASGDYAVNLKAKGGAQDLQVLLENEGQAGALQNGTKVQMVLEASEVHHQRREVRRLDARGFGEGPLGRYDVRGEGGRHGGSDV</sequence>
<feature type="compositionally biased region" description="Low complexity" evidence="1">
    <location>
        <begin position="91"/>
        <end position="101"/>
    </location>
</feature>
<keyword evidence="2" id="KW-0812">Transmembrane</keyword>
<dbReference type="Proteomes" id="UP000276542">
    <property type="component" value="Unassembled WGS sequence"/>
</dbReference>
<keyword evidence="2" id="KW-1133">Transmembrane helix</keyword>
<gene>
    <name evidence="3" type="ORF">D4739_15210</name>
</gene>
<accession>A0A3A5HHS6</accession>
<comment type="caution">
    <text evidence="3">The sequence shown here is derived from an EMBL/GenBank/DDBJ whole genome shotgun (WGS) entry which is preliminary data.</text>
</comment>
<dbReference type="OrthoDB" id="3240480at2"/>
<feature type="region of interest" description="Disordered" evidence="1">
    <location>
        <begin position="82"/>
        <end position="109"/>
    </location>
</feature>
<organism evidence="3 4">
    <name type="scientific">Nocardioides cavernaquae</name>
    <dbReference type="NCBI Taxonomy" id="2321396"/>
    <lineage>
        <taxon>Bacteria</taxon>
        <taxon>Bacillati</taxon>
        <taxon>Actinomycetota</taxon>
        <taxon>Actinomycetes</taxon>
        <taxon>Propionibacteriales</taxon>
        <taxon>Nocardioidaceae</taxon>
        <taxon>Nocardioides</taxon>
    </lineage>
</organism>
<feature type="transmembrane region" description="Helical" evidence="2">
    <location>
        <begin position="56"/>
        <end position="79"/>
    </location>
</feature>
<name>A0A3A5HHS6_9ACTN</name>
<evidence type="ECO:0000256" key="1">
    <source>
        <dbReference type="SAM" id="MobiDB-lite"/>
    </source>
</evidence>
<dbReference type="RefSeq" id="WP_120061396.1">
    <property type="nucleotide sequence ID" value="NZ_QYRP01000002.1"/>
</dbReference>
<dbReference type="EMBL" id="QYRP01000002">
    <property type="protein sequence ID" value="RJS47430.1"/>
    <property type="molecule type" value="Genomic_DNA"/>
</dbReference>
<keyword evidence="2" id="KW-0472">Membrane</keyword>
<protein>
    <submittedName>
        <fullName evidence="3">Uncharacterized protein</fullName>
    </submittedName>
</protein>
<keyword evidence="4" id="KW-1185">Reference proteome</keyword>
<evidence type="ECO:0000313" key="3">
    <source>
        <dbReference type="EMBL" id="RJS47430.1"/>
    </source>
</evidence>
<evidence type="ECO:0000256" key="2">
    <source>
        <dbReference type="SAM" id="Phobius"/>
    </source>
</evidence>
<dbReference type="AlphaFoldDB" id="A0A3A5HHS6"/>
<reference evidence="4" key="1">
    <citation type="submission" date="2018-09" db="EMBL/GenBank/DDBJ databases">
        <authorList>
            <person name="Zhu H."/>
        </authorList>
    </citation>
    <scope>NUCLEOTIDE SEQUENCE [LARGE SCALE GENOMIC DNA]</scope>
    <source>
        <strain evidence="4">K1W22B-1</strain>
    </source>
</reference>
<proteinExistence type="predicted"/>